<reference evidence="2 3" key="1">
    <citation type="journal article" date="2023" name="Hortic Res">
        <title>Pangenome of water caltrop reveals structural variations and asymmetric subgenome divergence after allopolyploidization.</title>
        <authorList>
            <person name="Zhang X."/>
            <person name="Chen Y."/>
            <person name="Wang L."/>
            <person name="Yuan Y."/>
            <person name="Fang M."/>
            <person name="Shi L."/>
            <person name="Lu R."/>
            <person name="Comes H.P."/>
            <person name="Ma Y."/>
            <person name="Chen Y."/>
            <person name="Huang G."/>
            <person name="Zhou Y."/>
            <person name="Zheng Z."/>
            <person name="Qiu Y."/>
        </authorList>
    </citation>
    <scope>NUCLEOTIDE SEQUENCE [LARGE SCALE GENOMIC DNA]</scope>
    <source>
        <strain evidence="2">F231</strain>
    </source>
</reference>
<feature type="region of interest" description="Disordered" evidence="1">
    <location>
        <begin position="1"/>
        <end position="27"/>
    </location>
</feature>
<name>A0AAN7LQG8_TRANT</name>
<feature type="compositionally biased region" description="Basic and acidic residues" evidence="1">
    <location>
        <begin position="1"/>
        <end position="11"/>
    </location>
</feature>
<gene>
    <name evidence="2" type="ORF">SAY86_002547</name>
</gene>
<keyword evidence="3" id="KW-1185">Reference proteome</keyword>
<comment type="caution">
    <text evidence="2">The sequence shown here is derived from an EMBL/GenBank/DDBJ whole genome shotgun (WGS) entry which is preliminary data.</text>
</comment>
<evidence type="ECO:0000313" key="2">
    <source>
        <dbReference type="EMBL" id="KAK4785858.1"/>
    </source>
</evidence>
<accession>A0AAN7LQG8</accession>
<organism evidence="2 3">
    <name type="scientific">Trapa natans</name>
    <name type="common">Water chestnut</name>
    <dbReference type="NCBI Taxonomy" id="22666"/>
    <lineage>
        <taxon>Eukaryota</taxon>
        <taxon>Viridiplantae</taxon>
        <taxon>Streptophyta</taxon>
        <taxon>Embryophyta</taxon>
        <taxon>Tracheophyta</taxon>
        <taxon>Spermatophyta</taxon>
        <taxon>Magnoliopsida</taxon>
        <taxon>eudicotyledons</taxon>
        <taxon>Gunneridae</taxon>
        <taxon>Pentapetalae</taxon>
        <taxon>rosids</taxon>
        <taxon>malvids</taxon>
        <taxon>Myrtales</taxon>
        <taxon>Lythraceae</taxon>
        <taxon>Trapa</taxon>
    </lineage>
</organism>
<dbReference type="Proteomes" id="UP001346149">
    <property type="component" value="Unassembled WGS sequence"/>
</dbReference>
<dbReference type="EMBL" id="JAXQNO010000013">
    <property type="protein sequence ID" value="KAK4785858.1"/>
    <property type="molecule type" value="Genomic_DNA"/>
</dbReference>
<evidence type="ECO:0000313" key="3">
    <source>
        <dbReference type="Proteomes" id="UP001346149"/>
    </source>
</evidence>
<dbReference type="AlphaFoldDB" id="A0AAN7LQG8"/>
<protein>
    <submittedName>
        <fullName evidence="2">Uncharacterized protein</fullName>
    </submittedName>
</protein>
<proteinExistence type="predicted"/>
<sequence length="47" mass="5281">MSATEEVKDSEPVDGNTSEEYEKPMPSVQDEVSVILLRSYAYRSTLV</sequence>
<evidence type="ECO:0000256" key="1">
    <source>
        <dbReference type="SAM" id="MobiDB-lite"/>
    </source>
</evidence>